<feature type="transmembrane region" description="Helical" evidence="7">
    <location>
        <begin position="35"/>
        <end position="57"/>
    </location>
</feature>
<dbReference type="PANTHER" id="PTHR24220:SF614">
    <property type="entry name" value="ABC TRANSPORTER ATP-BINDING PROTEIN SSO1893-RELATED"/>
    <property type="match status" value="1"/>
</dbReference>
<dbReference type="AlphaFoldDB" id="A0A1M4Z8C5"/>
<evidence type="ECO:0000256" key="3">
    <source>
        <dbReference type="ARBA" id="ARBA00022741"/>
    </source>
</evidence>
<feature type="transmembrane region" description="Helical" evidence="7">
    <location>
        <begin position="69"/>
        <end position="88"/>
    </location>
</feature>
<dbReference type="InterPro" id="IPR003593">
    <property type="entry name" value="AAA+_ATPase"/>
</dbReference>
<reference evidence="9 10" key="1">
    <citation type="submission" date="2016-11" db="EMBL/GenBank/DDBJ databases">
        <authorList>
            <person name="Jaros S."/>
            <person name="Januszkiewicz K."/>
            <person name="Wedrychowicz H."/>
        </authorList>
    </citation>
    <scope>NUCLEOTIDE SEQUENCE [LARGE SCALE GENOMIC DNA]</scope>
    <source>
        <strain evidence="9 10">DSM 44666</strain>
    </source>
</reference>
<feature type="transmembrane region" description="Helical" evidence="7">
    <location>
        <begin position="151"/>
        <end position="168"/>
    </location>
</feature>
<evidence type="ECO:0000313" key="9">
    <source>
        <dbReference type="EMBL" id="SHF14271.1"/>
    </source>
</evidence>
<dbReference type="Proteomes" id="UP000184476">
    <property type="component" value="Unassembled WGS sequence"/>
</dbReference>
<evidence type="ECO:0000256" key="4">
    <source>
        <dbReference type="ARBA" id="ARBA00022840"/>
    </source>
</evidence>
<evidence type="ECO:0000256" key="6">
    <source>
        <dbReference type="ARBA" id="ARBA00023136"/>
    </source>
</evidence>
<dbReference type="InterPro" id="IPR015854">
    <property type="entry name" value="ABC_transpr_LolD-like"/>
</dbReference>
<feature type="transmembrane region" description="Helical" evidence="7">
    <location>
        <begin position="286"/>
        <end position="307"/>
    </location>
</feature>
<dbReference type="SMART" id="SM00382">
    <property type="entry name" value="AAA"/>
    <property type="match status" value="1"/>
</dbReference>
<evidence type="ECO:0000256" key="5">
    <source>
        <dbReference type="ARBA" id="ARBA00022989"/>
    </source>
</evidence>
<evidence type="ECO:0000256" key="7">
    <source>
        <dbReference type="SAM" id="Phobius"/>
    </source>
</evidence>
<dbReference type="OrthoDB" id="2260349at2"/>
<sequence length="648" mass="73383">MFYWLKTRCRLTEVDPDVRHGLRVMISILWRSSRLSYALFLAATVMAVVFAVLQMVVLRQLEGNQENTAFGWMIVVAMTAIFAISPMTTRLSLLFQEMVEKEVFAYTMRKVLNHLPDVEIEDLKGFKKRRSSPERVVEEISTTFGQEMPKVISEMLFFVIFNVALAVACGWEYAVASVMIGGGFTLAFFPFSSRQAKTIGKEVSQLTRKAVGELKELVDNLEDIRANETTLEKINAIQESALGPSQMARRLLWKKWVLSGLPRFAGSGMTILLVLTYAIFVDHLYIAQLFILNNFAVTSCMSIYGAADGCLKVMEKSSAMRELSEFLNLPTRTGGEEKIEDFHGFRIAGLWIEFSTGRVLFQYGLNAIFLCGKTYFISGPSGVGKSQLIKIMRRQIELYPVDDYSDIVTLSDESQVCGQLIVMTRKAGAIVKISKNQSISNMYGCLFKGEVSAHQISLLEWRKRFRFVGQDSDTVWATVSEKLSDTLKHATITEEEKSEIIEEALYVTGLCGKENAYPNELSGGERKRVQIAQQVCYLLFANRARMRIVLFMDEAFSQIDTAQARPMIEYLHYKMKENGGILIIVSHNALQDLKSASSYVLTDDGLDYFETIEKARAYTTYNQVTGHPRIGPPSVARYFKRERRYRGN</sequence>
<evidence type="ECO:0000256" key="1">
    <source>
        <dbReference type="ARBA" id="ARBA00004651"/>
    </source>
</evidence>
<dbReference type="GO" id="GO:0005524">
    <property type="term" value="F:ATP binding"/>
    <property type="evidence" value="ECO:0007669"/>
    <property type="project" value="UniProtKB-KW"/>
</dbReference>
<feature type="transmembrane region" description="Helical" evidence="7">
    <location>
        <begin position="256"/>
        <end position="280"/>
    </location>
</feature>
<accession>A0A1M4Z8C5</accession>
<dbReference type="Gene3D" id="1.20.1560.10">
    <property type="entry name" value="ABC transporter type 1, transmembrane domain"/>
    <property type="match status" value="1"/>
</dbReference>
<dbReference type="GO" id="GO:0016887">
    <property type="term" value="F:ATP hydrolysis activity"/>
    <property type="evidence" value="ECO:0007669"/>
    <property type="project" value="InterPro"/>
</dbReference>
<protein>
    <submittedName>
        <fullName evidence="9">ABC-type multidrug transport system, ATPase and permease component</fullName>
    </submittedName>
</protein>
<dbReference type="GO" id="GO:0022857">
    <property type="term" value="F:transmembrane transporter activity"/>
    <property type="evidence" value="ECO:0007669"/>
    <property type="project" value="TreeGrafter"/>
</dbReference>
<dbReference type="SUPFAM" id="SSF90123">
    <property type="entry name" value="ABC transporter transmembrane region"/>
    <property type="match status" value="1"/>
</dbReference>
<name>A0A1M4Z8C5_9BACL</name>
<dbReference type="GO" id="GO:0005886">
    <property type="term" value="C:plasma membrane"/>
    <property type="evidence" value="ECO:0007669"/>
    <property type="project" value="UniProtKB-SubCell"/>
</dbReference>
<dbReference type="Pfam" id="PF00005">
    <property type="entry name" value="ABC_tran"/>
    <property type="match status" value="1"/>
</dbReference>
<dbReference type="PROSITE" id="PS50893">
    <property type="entry name" value="ABC_TRANSPORTER_2"/>
    <property type="match status" value="1"/>
</dbReference>
<proteinExistence type="predicted"/>
<evidence type="ECO:0000256" key="2">
    <source>
        <dbReference type="ARBA" id="ARBA00022692"/>
    </source>
</evidence>
<dbReference type="Gene3D" id="3.40.50.300">
    <property type="entry name" value="P-loop containing nucleotide triphosphate hydrolases"/>
    <property type="match status" value="1"/>
</dbReference>
<dbReference type="STRING" id="112248.SAMN05444392_10899"/>
<keyword evidence="10" id="KW-1185">Reference proteome</keyword>
<dbReference type="InterPro" id="IPR017871">
    <property type="entry name" value="ABC_transporter-like_CS"/>
</dbReference>
<dbReference type="PROSITE" id="PS00211">
    <property type="entry name" value="ABC_TRANSPORTER_1"/>
    <property type="match status" value="1"/>
</dbReference>
<feature type="domain" description="ABC transporter" evidence="8">
    <location>
        <begin position="345"/>
        <end position="629"/>
    </location>
</feature>
<dbReference type="InterPro" id="IPR027417">
    <property type="entry name" value="P-loop_NTPase"/>
</dbReference>
<dbReference type="InterPro" id="IPR003439">
    <property type="entry name" value="ABC_transporter-like_ATP-bd"/>
</dbReference>
<keyword evidence="5 7" id="KW-1133">Transmembrane helix</keyword>
<dbReference type="PANTHER" id="PTHR24220">
    <property type="entry name" value="IMPORT ATP-BINDING PROTEIN"/>
    <property type="match status" value="1"/>
</dbReference>
<evidence type="ECO:0000313" key="10">
    <source>
        <dbReference type="Proteomes" id="UP000184476"/>
    </source>
</evidence>
<feature type="transmembrane region" description="Helical" evidence="7">
    <location>
        <begin position="174"/>
        <end position="191"/>
    </location>
</feature>
<evidence type="ECO:0000259" key="8">
    <source>
        <dbReference type="PROSITE" id="PS50893"/>
    </source>
</evidence>
<organism evidence="9 10">
    <name type="scientific">Seinonella peptonophila</name>
    <dbReference type="NCBI Taxonomy" id="112248"/>
    <lineage>
        <taxon>Bacteria</taxon>
        <taxon>Bacillati</taxon>
        <taxon>Bacillota</taxon>
        <taxon>Bacilli</taxon>
        <taxon>Bacillales</taxon>
        <taxon>Thermoactinomycetaceae</taxon>
        <taxon>Seinonella</taxon>
    </lineage>
</organism>
<gene>
    <name evidence="9" type="ORF">SAMN05444392_10899</name>
</gene>
<dbReference type="SUPFAM" id="SSF52540">
    <property type="entry name" value="P-loop containing nucleoside triphosphate hydrolases"/>
    <property type="match status" value="1"/>
</dbReference>
<keyword evidence="2 7" id="KW-0812">Transmembrane</keyword>
<keyword evidence="3" id="KW-0547">Nucleotide-binding</keyword>
<comment type="subcellular location">
    <subcellularLocation>
        <location evidence="1">Cell membrane</location>
        <topology evidence="1">Multi-pass membrane protein</topology>
    </subcellularLocation>
</comment>
<keyword evidence="6 7" id="KW-0472">Membrane</keyword>
<dbReference type="EMBL" id="FQVL01000008">
    <property type="protein sequence ID" value="SHF14271.1"/>
    <property type="molecule type" value="Genomic_DNA"/>
</dbReference>
<dbReference type="InterPro" id="IPR036640">
    <property type="entry name" value="ABC1_TM_sf"/>
</dbReference>
<keyword evidence="4" id="KW-0067">ATP-binding</keyword>